<proteinExistence type="predicted"/>
<reference evidence="3" key="1">
    <citation type="submission" date="2018-08" db="EMBL/GenBank/DDBJ databases">
        <authorList>
            <person name="Grouzdev D.S."/>
            <person name="Krutkina M.S."/>
        </authorList>
    </citation>
    <scope>NUCLEOTIDE SEQUENCE [LARGE SCALE GENOMIC DNA]</scope>
    <source>
        <strain evidence="3">4-11</strain>
    </source>
</reference>
<evidence type="ECO:0000313" key="3">
    <source>
        <dbReference type="Proteomes" id="UP000264002"/>
    </source>
</evidence>
<evidence type="ECO:0000313" key="2">
    <source>
        <dbReference type="EMBL" id="RFU95163.1"/>
    </source>
</evidence>
<keyword evidence="3" id="KW-1185">Reference proteome</keyword>
<name>A0A372MI93_9SPIR</name>
<dbReference type="AlphaFoldDB" id="A0A372MI93"/>
<evidence type="ECO:0008006" key="4">
    <source>
        <dbReference type="Google" id="ProtNLM"/>
    </source>
</evidence>
<dbReference type="RefSeq" id="WP_117329971.1">
    <property type="nucleotide sequence ID" value="NZ_QUWK01000005.1"/>
</dbReference>
<sequence length="250" mass="27832">MRRICIALHVVCLLSYSLGAAGSLSDDYGFLSEHAPFVQFIDAVIGQGNPEKGELLRQQLLSTPLLPKEKQAVLVIRSSTLLARLYSELERPDIQRAKELLSEAEKSLNVLSDTPFFHLMSEAEIDSIHYLINPSRLVKGISSNSKIKKAYTQYPSQVYAILMKANSLLYAPSFAGGDKEEALSLLLFLLEEGGSQLSNWDLASIYVGIGRICMERTEWDNALGYFTAAKALYAFDPTLDGYIRETEEQL</sequence>
<gene>
    <name evidence="2" type="ORF">DYP60_05935</name>
</gene>
<accession>A0A372MI93</accession>
<feature type="signal peptide" evidence="1">
    <location>
        <begin position="1"/>
        <end position="20"/>
    </location>
</feature>
<evidence type="ECO:0000256" key="1">
    <source>
        <dbReference type="SAM" id="SignalP"/>
    </source>
</evidence>
<dbReference type="EMBL" id="QUWK01000005">
    <property type="protein sequence ID" value="RFU95163.1"/>
    <property type="molecule type" value="Genomic_DNA"/>
</dbReference>
<organism evidence="2 3">
    <name type="scientific">Sphaerochaeta halotolerans</name>
    <dbReference type="NCBI Taxonomy" id="2293840"/>
    <lineage>
        <taxon>Bacteria</taxon>
        <taxon>Pseudomonadati</taxon>
        <taxon>Spirochaetota</taxon>
        <taxon>Spirochaetia</taxon>
        <taxon>Spirochaetales</taxon>
        <taxon>Sphaerochaetaceae</taxon>
        <taxon>Sphaerochaeta</taxon>
    </lineage>
</organism>
<reference evidence="2 3" key="2">
    <citation type="submission" date="2018-09" db="EMBL/GenBank/DDBJ databases">
        <title>Genome of Sphaerochaeta halotolerans strain 4-11.</title>
        <authorList>
            <person name="Nazina T.N."/>
            <person name="Sokolova D.S."/>
        </authorList>
    </citation>
    <scope>NUCLEOTIDE SEQUENCE [LARGE SCALE GENOMIC DNA]</scope>
    <source>
        <strain evidence="2 3">4-11</strain>
    </source>
</reference>
<dbReference type="Proteomes" id="UP000264002">
    <property type="component" value="Unassembled WGS sequence"/>
</dbReference>
<protein>
    <recommendedName>
        <fullName evidence="4">Tetratricopeptide repeat protein</fullName>
    </recommendedName>
</protein>
<keyword evidence="1" id="KW-0732">Signal</keyword>
<feature type="chain" id="PRO_5016770941" description="Tetratricopeptide repeat protein" evidence="1">
    <location>
        <begin position="21"/>
        <end position="250"/>
    </location>
</feature>
<comment type="caution">
    <text evidence="2">The sequence shown here is derived from an EMBL/GenBank/DDBJ whole genome shotgun (WGS) entry which is preliminary data.</text>
</comment>